<proteinExistence type="predicted"/>
<dbReference type="Proteomes" id="UP001345963">
    <property type="component" value="Unassembled WGS sequence"/>
</dbReference>
<sequence>MSSCIIVAWYGGDQSGSAGVVPLFSLFLTEWLHLDVTSPRHLSILLPSYESMDGFAAILDLDFLIKCKLYFHLKKDIGPLSNISVCFSFAQLYSSVEFGRRWQVVHEKVAPNRFYW</sequence>
<evidence type="ECO:0000313" key="1">
    <source>
        <dbReference type="EMBL" id="MED6249816.1"/>
    </source>
</evidence>
<organism evidence="1 2">
    <name type="scientific">Ataeniobius toweri</name>
    <dbReference type="NCBI Taxonomy" id="208326"/>
    <lineage>
        <taxon>Eukaryota</taxon>
        <taxon>Metazoa</taxon>
        <taxon>Chordata</taxon>
        <taxon>Craniata</taxon>
        <taxon>Vertebrata</taxon>
        <taxon>Euteleostomi</taxon>
        <taxon>Actinopterygii</taxon>
        <taxon>Neopterygii</taxon>
        <taxon>Teleostei</taxon>
        <taxon>Neoteleostei</taxon>
        <taxon>Acanthomorphata</taxon>
        <taxon>Ovalentaria</taxon>
        <taxon>Atherinomorphae</taxon>
        <taxon>Cyprinodontiformes</taxon>
        <taxon>Goodeidae</taxon>
        <taxon>Ataeniobius</taxon>
    </lineage>
</organism>
<protein>
    <submittedName>
        <fullName evidence="1">Uncharacterized protein</fullName>
    </submittedName>
</protein>
<comment type="caution">
    <text evidence="1">The sequence shown here is derived from an EMBL/GenBank/DDBJ whole genome shotgun (WGS) entry which is preliminary data.</text>
</comment>
<gene>
    <name evidence="1" type="ORF">ATANTOWER_020197</name>
</gene>
<accession>A0ABU7BGM8</accession>
<dbReference type="EMBL" id="JAHUTI010053441">
    <property type="protein sequence ID" value="MED6249816.1"/>
    <property type="molecule type" value="Genomic_DNA"/>
</dbReference>
<evidence type="ECO:0000313" key="2">
    <source>
        <dbReference type="Proteomes" id="UP001345963"/>
    </source>
</evidence>
<name>A0ABU7BGM8_9TELE</name>
<reference evidence="1 2" key="1">
    <citation type="submission" date="2021-07" db="EMBL/GenBank/DDBJ databases">
        <authorList>
            <person name="Palmer J.M."/>
        </authorList>
    </citation>
    <scope>NUCLEOTIDE SEQUENCE [LARGE SCALE GENOMIC DNA]</scope>
    <source>
        <strain evidence="1 2">AT_MEX2019</strain>
        <tissue evidence="1">Muscle</tissue>
    </source>
</reference>
<keyword evidence="2" id="KW-1185">Reference proteome</keyword>